<feature type="non-terminal residue" evidence="2">
    <location>
        <position position="96"/>
    </location>
</feature>
<feature type="transmembrane region" description="Helical" evidence="1">
    <location>
        <begin position="53"/>
        <end position="74"/>
    </location>
</feature>
<dbReference type="EMBL" id="KK112225">
    <property type="protein sequence ID" value="KFM57094.1"/>
    <property type="molecule type" value="Genomic_DNA"/>
</dbReference>
<dbReference type="AlphaFoldDB" id="A0A087SW55"/>
<proteinExistence type="predicted"/>
<keyword evidence="1" id="KW-0812">Transmembrane</keyword>
<organism evidence="2 3">
    <name type="scientific">Stegodyphus mimosarum</name>
    <name type="common">African social velvet spider</name>
    <dbReference type="NCBI Taxonomy" id="407821"/>
    <lineage>
        <taxon>Eukaryota</taxon>
        <taxon>Metazoa</taxon>
        <taxon>Ecdysozoa</taxon>
        <taxon>Arthropoda</taxon>
        <taxon>Chelicerata</taxon>
        <taxon>Arachnida</taxon>
        <taxon>Araneae</taxon>
        <taxon>Araneomorphae</taxon>
        <taxon>Entelegynae</taxon>
        <taxon>Eresoidea</taxon>
        <taxon>Eresidae</taxon>
        <taxon>Stegodyphus</taxon>
    </lineage>
</organism>
<accession>A0A087SW55</accession>
<evidence type="ECO:0000256" key="1">
    <source>
        <dbReference type="SAM" id="Phobius"/>
    </source>
</evidence>
<keyword evidence="1" id="KW-0472">Membrane</keyword>
<keyword evidence="1" id="KW-1133">Transmembrane helix</keyword>
<sequence>MWNWNLMKKISVLKLRNLSTMLSGGIPWDQTMLMHLRVVLLVEIYFFHEVDHIMDLLSILLLLYLLVHFPIQIFPRICLLSKINLLRYSALKTNIC</sequence>
<keyword evidence="3" id="KW-1185">Reference proteome</keyword>
<name>A0A087SW55_STEMI</name>
<gene>
    <name evidence="2" type="ORF">X975_00045</name>
</gene>
<reference evidence="2 3" key="1">
    <citation type="submission" date="2013-11" db="EMBL/GenBank/DDBJ databases">
        <title>Genome sequencing of Stegodyphus mimosarum.</title>
        <authorList>
            <person name="Bechsgaard J."/>
        </authorList>
    </citation>
    <scope>NUCLEOTIDE SEQUENCE [LARGE SCALE GENOMIC DNA]</scope>
</reference>
<evidence type="ECO:0000313" key="2">
    <source>
        <dbReference type="EMBL" id="KFM57094.1"/>
    </source>
</evidence>
<evidence type="ECO:0000313" key="3">
    <source>
        <dbReference type="Proteomes" id="UP000054359"/>
    </source>
</evidence>
<protein>
    <submittedName>
        <fullName evidence="2">Uncharacterized protein</fullName>
    </submittedName>
</protein>
<dbReference type="Proteomes" id="UP000054359">
    <property type="component" value="Unassembled WGS sequence"/>
</dbReference>